<gene>
    <name evidence="5" type="ORF">DKK79_05625</name>
</gene>
<dbReference type="Pfam" id="PF01381">
    <property type="entry name" value="HTH_3"/>
    <property type="match status" value="1"/>
</dbReference>
<comment type="caution">
    <text evidence="5">The sequence shown here is derived from an EMBL/GenBank/DDBJ whole genome shotgun (WGS) entry which is preliminary data.</text>
</comment>
<evidence type="ECO:0000256" key="3">
    <source>
        <dbReference type="ARBA" id="ARBA00023163"/>
    </source>
</evidence>
<dbReference type="SMART" id="SM00530">
    <property type="entry name" value="HTH_XRE"/>
    <property type="match status" value="1"/>
</dbReference>
<dbReference type="Proteomes" id="UP000247483">
    <property type="component" value="Unassembled WGS sequence"/>
</dbReference>
<dbReference type="InterPro" id="IPR001387">
    <property type="entry name" value="Cro/C1-type_HTH"/>
</dbReference>
<protein>
    <recommendedName>
        <fullName evidence="4">HTH cro/C1-type domain-containing protein</fullName>
    </recommendedName>
</protein>
<dbReference type="InterPro" id="IPR010982">
    <property type="entry name" value="Lambda_DNA-bd_dom_sf"/>
</dbReference>
<dbReference type="SUPFAM" id="SSF47413">
    <property type="entry name" value="lambda repressor-like DNA-binding domains"/>
    <property type="match status" value="1"/>
</dbReference>
<evidence type="ECO:0000313" key="5">
    <source>
        <dbReference type="EMBL" id="PXZ06143.1"/>
    </source>
</evidence>
<dbReference type="CDD" id="cd00093">
    <property type="entry name" value="HTH_XRE"/>
    <property type="match status" value="1"/>
</dbReference>
<evidence type="ECO:0000256" key="2">
    <source>
        <dbReference type="ARBA" id="ARBA00023125"/>
    </source>
</evidence>
<keyword evidence="2" id="KW-0238">DNA-binding</keyword>
<evidence type="ECO:0000259" key="4">
    <source>
        <dbReference type="PROSITE" id="PS50943"/>
    </source>
</evidence>
<keyword evidence="3" id="KW-0804">Transcription</keyword>
<dbReference type="InterPro" id="IPR015927">
    <property type="entry name" value="Peptidase_S24_S26A/B/C"/>
</dbReference>
<dbReference type="Pfam" id="PF00717">
    <property type="entry name" value="Peptidase_S24"/>
    <property type="match status" value="1"/>
</dbReference>
<dbReference type="InterPro" id="IPR036286">
    <property type="entry name" value="LexA/Signal_pep-like_sf"/>
</dbReference>
<dbReference type="InterPro" id="IPR039418">
    <property type="entry name" value="LexA-like"/>
</dbReference>
<feature type="domain" description="HTH cro/C1-type" evidence="4">
    <location>
        <begin position="45"/>
        <end position="86"/>
    </location>
</feature>
<reference evidence="5 6" key="1">
    <citation type="submission" date="2018-05" db="EMBL/GenBank/DDBJ databases">
        <title>Reference genomes for bee gut microbiota database.</title>
        <authorList>
            <person name="Ellegaard K.M."/>
        </authorList>
    </citation>
    <scope>NUCLEOTIDE SEQUENCE [LARGE SCALE GENOMIC DNA]</scope>
    <source>
        <strain evidence="5 6">ESL0177</strain>
    </source>
</reference>
<dbReference type="CDD" id="cd06529">
    <property type="entry name" value="S24_LexA-like"/>
    <property type="match status" value="1"/>
</dbReference>
<dbReference type="PANTHER" id="PTHR40661">
    <property type="match status" value="1"/>
</dbReference>
<dbReference type="SUPFAM" id="SSF51306">
    <property type="entry name" value="LexA/Signal peptidase"/>
    <property type="match status" value="1"/>
</dbReference>
<proteinExistence type="predicted"/>
<evidence type="ECO:0000313" key="6">
    <source>
        <dbReference type="Proteomes" id="UP000247483"/>
    </source>
</evidence>
<dbReference type="Gene3D" id="1.10.260.40">
    <property type="entry name" value="lambda repressor-like DNA-binding domains"/>
    <property type="match status" value="1"/>
</dbReference>
<dbReference type="EMBL" id="QGLP01000004">
    <property type="protein sequence ID" value="PXZ06143.1"/>
    <property type="molecule type" value="Genomic_DNA"/>
</dbReference>
<name>A0A2V4E0X1_9GAMM</name>
<dbReference type="PROSITE" id="PS50943">
    <property type="entry name" value="HTH_CROC1"/>
    <property type="match status" value="1"/>
</dbReference>
<dbReference type="Gene3D" id="2.10.109.10">
    <property type="entry name" value="Umud Fragment, subunit A"/>
    <property type="match status" value="1"/>
</dbReference>
<organism evidence="5 6">
    <name type="scientific">Gilliamella apicola</name>
    <dbReference type="NCBI Taxonomy" id="1196095"/>
    <lineage>
        <taxon>Bacteria</taxon>
        <taxon>Pseudomonadati</taxon>
        <taxon>Pseudomonadota</taxon>
        <taxon>Gammaproteobacteria</taxon>
        <taxon>Orbales</taxon>
        <taxon>Orbaceae</taxon>
        <taxon>Gilliamella</taxon>
    </lineage>
</organism>
<evidence type="ECO:0000256" key="1">
    <source>
        <dbReference type="ARBA" id="ARBA00023015"/>
    </source>
</evidence>
<sequence>MEFNRMKNKVKKPSEQEKTRNLTETGVINFKNRLTLVLEGLSGNAFAKKVGMSEAVIRDYLCGKTYPSLNRLAIIAQKCDVPIEWLATGKGGCRLADEGSGQVSVHIPFHNVNEINKAFSVIESIPFDLTLIKHHNCETGDLAAVWVKGDSMEPTISNQDIVIVNKANCKPTDGFLYAVQYDDQISVKRIQHQGSNLVLISDNPKYPNIIGDKNDLQNFKVIGHVIYLLKNLD</sequence>
<dbReference type="GO" id="GO:0003677">
    <property type="term" value="F:DNA binding"/>
    <property type="evidence" value="ECO:0007669"/>
    <property type="project" value="UniProtKB-KW"/>
</dbReference>
<keyword evidence="1" id="KW-0805">Transcription regulation</keyword>
<accession>A0A2V4E0X1</accession>
<dbReference type="AlphaFoldDB" id="A0A2V4E0X1"/>
<dbReference type="PANTHER" id="PTHR40661:SF3">
    <property type="entry name" value="FELS-1 PROPHAGE TRANSCRIPTIONAL REGULATOR"/>
    <property type="match status" value="1"/>
</dbReference>